<dbReference type="InterPro" id="IPR011124">
    <property type="entry name" value="Znf_CW"/>
</dbReference>
<keyword evidence="3" id="KW-0862">Zinc</keyword>
<feature type="region of interest" description="Disordered" evidence="4">
    <location>
        <begin position="992"/>
        <end position="1034"/>
    </location>
</feature>
<feature type="compositionally biased region" description="Basic and acidic residues" evidence="4">
    <location>
        <begin position="1273"/>
        <end position="1285"/>
    </location>
</feature>
<dbReference type="Proteomes" id="UP000249390">
    <property type="component" value="Unassembled WGS sequence"/>
</dbReference>
<feature type="compositionally biased region" description="Polar residues" evidence="4">
    <location>
        <begin position="1021"/>
        <end position="1034"/>
    </location>
</feature>
<proteinExistence type="predicted"/>
<evidence type="ECO:0000313" key="6">
    <source>
        <dbReference type="EMBL" id="RAL48222.1"/>
    </source>
</evidence>
<gene>
    <name evidence="6" type="ORF">DM860_005646</name>
</gene>
<dbReference type="PANTHER" id="PTHR46524">
    <property type="entry name" value="CW-TYPE ZINC FINGER"/>
    <property type="match status" value="1"/>
</dbReference>
<evidence type="ECO:0000256" key="1">
    <source>
        <dbReference type="ARBA" id="ARBA00022723"/>
    </source>
</evidence>
<comment type="caution">
    <text evidence="6">The sequence shown here is derived from an EMBL/GenBank/DDBJ whole genome shotgun (WGS) entry which is preliminary data.</text>
</comment>
<dbReference type="GO" id="GO:0008270">
    <property type="term" value="F:zinc ion binding"/>
    <property type="evidence" value="ECO:0007669"/>
    <property type="project" value="UniProtKB-KW"/>
</dbReference>
<dbReference type="InterPro" id="IPR056406">
    <property type="entry name" value="THD_CWZF3/5/7"/>
</dbReference>
<dbReference type="Gene3D" id="3.30.40.100">
    <property type="match status" value="1"/>
</dbReference>
<dbReference type="EMBL" id="NQVE01000098">
    <property type="protein sequence ID" value="RAL48222.1"/>
    <property type="molecule type" value="Genomic_DNA"/>
</dbReference>
<evidence type="ECO:0000256" key="4">
    <source>
        <dbReference type="SAM" id="MobiDB-lite"/>
    </source>
</evidence>
<evidence type="ECO:0000313" key="7">
    <source>
        <dbReference type="Proteomes" id="UP000249390"/>
    </source>
</evidence>
<keyword evidence="2" id="KW-0863">Zinc-finger</keyword>
<dbReference type="PANTHER" id="PTHR46524:SF12">
    <property type="entry name" value="CW-TYPE DOMAIN-CONTAINING PROTEIN"/>
    <property type="match status" value="1"/>
</dbReference>
<feature type="compositionally biased region" description="Basic and acidic residues" evidence="4">
    <location>
        <begin position="1176"/>
        <end position="1185"/>
    </location>
</feature>
<reference evidence="6 7" key="1">
    <citation type="submission" date="2018-06" db="EMBL/GenBank/DDBJ databases">
        <title>The Genome of Cuscuta australis (Dodder) Provides Insight into the Evolution of Plant Parasitism.</title>
        <authorList>
            <person name="Liu H."/>
        </authorList>
    </citation>
    <scope>NUCLEOTIDE SEQUENCE [LARGE SCALE GENOMIC DNA]</scope>
    <source>
        <strain evidence="7">cv. Yunnan</strain>
        <tissue evidence="6">Vines</tissue>
    </source>
</reference>
<evidence type="ECO:0000259" key="5">
    <source>
        <dbReference type="PROSITE" id="PS51050"/>
    </source>
</evidence>
<keyword evidence="7" id="KW-1185">Reference proteome</keyword>
<evidence type="ECO:0000256" key="3">
    <source>
        <dbReference type="ARBA" id="ARBA00022833"/>
    </source>
</evidence>
<feature type="region of interest" description="Disordered" evidence="4">
    <location>
        <begin position="1491"/>
        <end position="1514"/>
    </location>
</feature>
<dbReference type="Pfam" id="PF07496">
    <property type="entry name" value="zf-CW"/>
    <property type="match status" value="1"/>
</dbReference>
<dbReference type="PROSITE" id="PS51050">
    <property type="entry name" value="ZF_CW"/>
    <property type="match status" value="1"/>
</dbReference>
<feature type="region of interest" description="Disordered" evidence="4">
    <location>
        <begin position="474"/>
        <end position="502"/>
    </location>
</feature>
<feature type="compositionally biased region" description="Basic and acidic residues" evidence="4">
    <location>
        <begin position="489"/>
        <end position="499"/>
    </location>
</feature>
<feature type="compositionally biased region" description="Polar residues" evidence="4">
    <location>
        <begin position="1501"/>
        <end position="1514"/>
    </location>
</feature>
<feature type="region of interest" description="Disordered" evidence="4">
    <location>
        <begin position="518"/>
        <end position="569"/>
    </location>
</feature>
<dbReference type="Pfam" id="PF24756">
    <property type="entry name" value="THD_CWZF3-5-7"/>
    <property type="match status" value="1"/>
</dbReference>
<feature type="domain" description="CW-type" evidence="5">
    <location>
        <begin position="607"/>
        <end position="660"/>
    </location>
</feature>
<sequence>MEPLYELEEGEAPYQACDDVDDTNIDPDVALSYIDERLQSVLGHFQKDFEGGVSAENLGAKFGGYGSFLPAHQRSPSISSQPKSPPRFHNHNMPVSPKHSVTEIPPQTSIALSSDTLSQKNGVTISGNVHSLHNLRGPLGDGSVRKESRLPSVHDAEKCISKDEPYLNKPPTSTDQRTLKVRIKVHPNKTGEKNTAIYCGLGLTSPSSMDSSPVESGEMPSEFQETCNESPASILKVMTSFPIAGGRLLSPLHDHLLTLSRSETNLGCAKLVATKKNGHTDSSISNDASTSSMGNVNDLTRKKVNYASQSGNYLEPKNKGKADNGGDMVSYLKKNSGSETFENKQFLSTDLNAKVLFDLGCDTGGSPKVTSFKSKSFRGSDEVIHMKKSGKMKDRLLHSKLVDDDHIGAEFENRNAKSISVEKIGEYQIRCSHRETKEHCLSKGDQVLAPVIAESDLAEGRKDSKGVLDHLEVNVKATSHQQDKLNIPDTKKKASEGKKKSVSSQCCAKSASGFAQKSAGSSAIIKNKKGSRKDVPKKTSGHKSKESKLDAHREPKASSDTSRLKSAHTKVDSQAIFGSVLKEPSTRGITPARECTPQTQEAPADPFLIEEDWVQCDRCEKWRLLPQGMKPDHLPQSWICSMLNWLPGMNSCDISEDETTAALNVLYAPLHENPNNVQNHVAKTESVANLANVCHFGGSTQTANHMTNSGSKKHKVKKSENGESIVATTLTKNTHVEMTKGIYLANVNQPPGGSISNKFSDRDFTEQSEHVVMGDEKSRKKIKRDPILSDYTDVKKTKAVNDIASSKDLIMEDLPTKAHVKYIKKHQNHVPLKETKSNIGGGLRVSVKTLDHVQDSLDNGSFDIKACNEREISTKKRKFENKDCLETLQNDVGHLGVSKVSIKDESSNGGFKKHKKCKVSHTEANESSTSKSEQKSKANGVVTKIILPKSRNSPVSRIMKDQQVKKCKVKMKPQLTLDDIDSLRKDLGYEELSTTATSSTSKVSDPRKRRSNDKVKGSPVESVSSSPMRTCNLNSLSSTRKHILEKDDGKYNDITLLGSPKKYMGCNTNFVSNGSGQSRKRNHIIHAKVIDSSVVHLPDINAREKFNTDVKLSPGVGNAHLGMSDAVLSGECMHAANSNDRKDRMKNLLHKQKAGKNLTVRSKEKNKDLGFGSQKNGEKLSDRPVDNLGLKPFQSLKEETDGTHNRLEYDTKLLGNSKNVDNLVTAKPTGLRRDNQLNGSNAKLNASCNMDVKAPTQQKPNPELEAETILRERSSQMSLREEKAGVDLSAGDKQATSTGASRPPLLHKVSPVDPQTKDSCVAGISSKMSKVTGPVVCHNGTQNSTGHLIPVHSANRNMNAPNCSERDASNQSASSVLREAEELRDYADRLKSTGFNFEYNEAYFQAALKFLYGASLLEICSGDSNKYRETNQIQIYTNTAKLCETCANEYQKRQEMATAALAYKCMEIAYMRVVYCKNMSASRVWPDMQASLQMPMPPQGESPSSSASDVDNTNNQAMTDKTALSKVMNGSHHETHVIAPSNRPSFVRLLDFAKDVNAAMEASRRAQNAFAAANIILEEAQNMEAISSVKRVIDFSFQDVEELTRLVRLAIEAINRQSIGGNR</sequence>
<organism evidence="6 7">
    <name type="scientific">Cuscuta australis</name>
    <dbReference type="NCBI Taxonomy" id="267555"/>
    <lineage>
        <taxon>Eukaryota</taxon>
        <taxon>Viridiplantae</taxon>
        <taxon>Streptophyta</taxon>
        <taxon>Embryophyta</taxon>
        <taxon>Tracheophyta</taxon>
        <taxon>Spermatophyta</taxon>
        <taxon>Magnoliopsida</taxon>
        <taxon>eudicotyledons</taxon>
        <taxon>Gunneridae</taxon>
        <taxon>Pentapetalae</taxon>
        <taxon>asterids</taxon>
        <taxon>lamiids</taxon>
        <taxon>Solanales</taxon>
        <taxon>Convolvulaceae</taxon>
        <taxon>Cuscuteae</taxon>
        <taxon>Cuscuta</taxon>
        <taxon>Cuscuta subgen. Grammica</taxon>
        <taxon>Cuscuta sect. Cleistogrammica</taxon>
    </lineage>
</organism>
<feature type="region of interest" description="Disordered" evidence="4">
    <location>
        <begin position="1273"/>
        <end position="1316"/>
    </location>
</feature>
<name>A0A328DRD4_9ASTE</name>
<feature type="compositionally biased region" description="Basic and acidic residues" evidence="4">
    <location>
        <begin position="532"/>
        <end position="557"/>
    </location>
</feature>
<keyword evidence="1" id="KW-0479">Metal-binding</keyword>
<accession>A0A328DRD4</accession>
<feature type="region of interest" description="Disordered" evidence="4">
    <location>
        <begin position="1162"/>
        <end position="1188"/>
    </location>
</feature>
<evidence type="ECO:0000256" key="2">
    <source>
        <dbReference type="ARBA" id="ARBA00022771"/>
    </source>
</evidence>
<dbReference type="InterPro" id="IPR055300">
    <property type="entry name" value="CWZF3/5/7"/>
</dbReference>
<feature type="region of interest" description="Disordered" evidence="4">
    <location>
        <begin position="903"/>
        <end position="938"/>
    </location>
</feature>
<protein>
    <recommendedName>
        <fullName evidence="5">CW-type domain-containing protein</fullName>
    </recommendedName>
</protein>